<accession>A0A1D8GNT7</accession>
<protein>
    <submittedName>
        <fullName evidence="1">Uncharacterized protein</fullName>
    </submittedName>
</protein>
<evidence type="ECO:0000313" key="1">
    <source>
        <dbReference type="EMBL" id="AOT72588.1"/>
    </source>
</evidence>
<dbReference type="RefSeq" id="WP_069980897.1">
    <property type="nucleotide sequence ID" value="NZ_CP017269.1"/>
</dbReference>
<organism evidence="1 2">
    <name type="scientific">Geosporobacter ferrireducens</name>
    <dbReference type="NCBI Taxonomy" id="1424294"/>
    <lineage>
        <taxon>Bacteria</taxon>
        <taxon>Bacillati</taxon>
        <taxon>Bacillota</taxon>
        <taxon>Clostridia</taxon>
        <taxon>Peptostreptococcales</taxon>
        <taxon>Thermotaleaceae</taxon>
        <taxon>Geosporobacter</taxon>
    </lineage>
</organism>
<name>A0A1D8GNT7_9FIRM</name>
<evidence type="ECO:0000313" key="2">
    <source>
        <dbReference type="Proteomes" id="UP000095743"/>
    </source>
</evidence>
<dbReference type="OrthoDB" id="1923599at2"/>
<dbReference type="Proteomes" id="UP000095743">
    <property type="component" value="Chromosome"/>
</dbReference>
<keyword evidence="2" id="KW-1185">Reference proteome</keyword>
<dbReference type="AlphaFoldDB" id="A0A1D8GNT7"/>
<gene>
    <name evidence="1" type="ORF">Gferi_25365</name>
</gene>
<sequence length="105" mass="12243">MGVVDKTWHEVLKKAGFNGPIAESLIGFISWEEDKIYPRLGHEMNDVLNNYEGKLVAHDVHSSKYHHQGILFLNKRLPEEISNKILDAILDYEYDEVYNLKQPLY</sequence>
<proteinExistence type="predicted"/>
<dbReference type="KEGG" id="gfe:Gferi_25365"/>
<dbReference type="EMBL" id="CP017269">
    <property type="protein sequence ID" value="AOT72588.1"/>
    <property type="molecule type" value="Genomic_DNA"/>
</dbReference>
<reference evidence="1 2" key="1">
    <citation type="submission" date="2016-09" db="EMBL/GenBank/DDBJ databases">
        <title>Genomic analysis reveals versatility of anaerobic energy metabolism of Geosporobacter ferrireducens IRF9 of phylum Firmicutes.</title>
        <authorList>
            <person name="Kim S.-J."/>
        </authorList>
    </citation>
    <scope>NUCLEOTIDE SEQUENCE [LARGE SCALE GENOMIC DNA]</scope>
    <source>
        <strain evidence="1 2">IRF9</strain>
    </source>
</reference>